<reference evidence="2 3" key="1">
    <citation type="journal article" date="2024" name="BMC Biol.">
        <title>Comparative genomics of Ascetosporea gives new insight into the evolutionary basis for animal parasitism in Rhizaria.</title>
        <authorList>
            <person name="Hiltunen Thoren M."/>
            <person name="Onut-Brannstrom I."/>
            <person name="Alfjorden A."/>
            <person name="Peckova H."/>
            <person name="Swords F."/>
            <person name="Hooper C."/>
            <person name="Holzer A.S."/>
            <person name="Bass D."/>
            <person name="Burki F."/>
        </authorList>
    </citation>
    <scope>NUCLEOTIDE SEQUENCE [LARGE SCALE GENOMIC DNA]</scope>
    <source>
        <strain evidence="2">20-A016</strain>
    </source>
</reference>
<evidence type="ECO:0000256" key="1">
    <source>
        <dbReference type="SAM" id="Phobius"/>
    </source>
</evidence>
<sequence>METDYFNIIVPSAFVTLILVINTTCVCCFIRCTYMIISRKIPNQISTKTSNYRAGFGQQMQQEDQIDGVTSDIEDRVEITKNELEEDPYAEINEVEEHWRSNIVSRVENDNTGIGSATKSKTGTLILSLNFLFIRIFAKKLLIGNILT</sequence>
<gene>
    <name evidence="2" type="ORF">MHBO_001200</name>
</gene>
<keyword evidence="1" id="KW-1133">Transmembrane helix</keyword>
<evidence type="ECO:0000313" key="2">
    <source>
        <dbReference type="EMBL" id="MES1919353.1"/>
    </source>
</evidence>
<proteinExistence type="predicted"/>
<keyword evidence="1" id="KW-0472">Membrane</keyword>
<dbReference type="EMBL" id="JBDODL010000263">
    <property type="protein sequence ID" value="MES1919353.1"/>
    <property type="molecule type" value="Genomic_DNA"/>
</dbReference>
<accession>A0ABV2AI39</accession>
<dbReference type="Proteomes" id="UP001439008">
    <property type="component" value="Unassembled WGS sequence"/>
</dbReference>
<organism evidence="2 3">
    <name type="scientific">Bonamia ostreae</name>
    <dbReference type="NCBI Taxonomy" id="126728"/>
    <lineage>
        <taxon>Eukaryota</taxon>
        <taxon>Sar</taxon>
        <taxon>Rhizaria</taxon>
        <taxon>Endomyxa</taxon>
        <taxon>Ascetosporea</taxon>
        <taxon>Haplosporida</taxon>
        <taxon>Bonamia</taxon>
    </lineage>
</organism>
<keyword evidence="3" id="KW-1185">Reference proteome</keyword>
<protein>
    <recommendedName>
        <fullName evidence="4">ATP synthase F0 subunit 8</fullName>
    </recommendedName>
</protein>
<feature type="transmembrane region" description="Helical" evidence="1">
    <location>
        <begin position="6"/>
        <end position="30"/>
    </location>
</feature>
<evidence type="ECO:0008006" key="4">
    <source>
        <dbReference type="Google" id="ProtNLM"/>
    </source>
</evidence>
<comment type="caution">
    <text evidence="2">The sequence shown here is derived from an EMBL/GenBank/DDBJ whole genome shotgun (WGS) entry which is preliminary data.</text>
</comment>
<keyword evidence="1" id="KW-0812">Transmembrane</keyword>
<name>A0ABV2AI39_9EUKA</name>
<evidence type="ECO:0000313" key="3">
    <source>
        <dbReference type="Proteomes" id="UP001439008"/>
    </source>
</evidence>